<dbReference type="SUPFAM" id="SSF82051">
    <property type="entry name" value="Obg GTP-binding protein N-terminal domain"/>
    <property type="match status" value="1"/>
</dbReference>
<dbReference type="EMBL" id="CP025198">
    <property type="protein sequence ID" value="AXE39148.1"/>
    <property type="molecule type" value="Genomic_DNA"/>
</dbReference>
<name>A0A344UV50_9ACTN</name>
<feature type="binding site" evidence="9">
    <location>
        <begin position="194"/>
        <end position="198"/>
    </location>
    <ligand>
        <name>GTP</name>
        <dbReference type="ChEBI" id="CHEBI:37565"/>
    </ligand>
</feature>
<dbReference type="InterPro" id="IPR015349">
    <property type="entry name" value="OCT_dom"/>
</dbReference>
<dbReference type="InterPro" id="IPR014100">
    <property type="entry name" value="GTP-bd_Obg/CgtA"/>
</dbReference>
<comment type="similarity">
    <text evidence="2 9">Belongs to the TRAFAC class OBG-HflX-like GTPase superfamily. OBG GTPase family.</text>
</comment>
<dbReference type="InterPro" id="IPR027417">
    <property type="entry name" value="P-loop_NTPase"/>
</dbReference>
<feature type="binding site" evidence="9">
    <location>
        <begin position="314"/>
        <end position="316"/>
    </location>
    <ligand>
        <name>GTP</name>
        <dbReference type="ChEBI" id="CHEBI:37565"/>
    </ligand>
</feature>
<evidence type="ECO:0000256" key="9">
    <source>
        <dbReference type="HAMAP-Rule" id="MF_01454"/>
    </source>
</evidence>
<dbReference type="PROSITE" id="PS51710">
    <property type="entry name" value="G_OBG"/>
    <property type="match status" value="1"/>
</dbReference>
<feature type="binding site" evidence="9">
    <location>
        <position position="176"/>
    </location>
    <ligand>
        <name>Mg(2+)</name>
        <dbReference type="ChEBI" id="CHEBI:18420"/>
    </ligand>
</feature>
<feature type="binding site" evidence="9">
    <location>
        <begin position="169"/>
        <end position="176"/>
    </location>
    <ligand>
        <name>GTP</name>
        <dbReference type="ChEBI" id="CHEBI:37565"/>
    </ligand>
</feature>
<evidence type="ECO:0000256" key="2">
    <source>
        <dbReference type="ARBA" id="ARBA00007699"/>
    </source>
</evidence>
<dbReference type="KEGG" id="acij:JS278_01994"/>
<keyword evidence="4 9" id="KW-0479">Metal-binding</keyword>
<dbReference type="PANTHER" id="PTHR11702:SF31">
    <property type="entry name" value="MITOCHONDRIAL RIBOSOME-ASSOCIATED GTPASE 2"/>
    <property type="match status" value="1"/>
</dbReference>
<dbReference type="GO" id="GO:0042254">
    <property type="term" value="P:ribosome biogenesis"/>
    <property type="evidence" value="ECO:0007669"/>
    <property type="project" value="UniProtKB-UniRule"/>
</dbReference>
<protein>
    <recommendedName>
        <fullName evidence="9">GTPase Obg</fullName>
        <ecNumber evidence="9">3.6.5.-</ecNumber>
    </recommendedName>
    <alternativeName>
        <fullName evidence="9">GTP-binding protein Obg</fullName>
    </alternativeName>
</protein>
<dbReference type="Pfam" id="PF09269">
    <property type="entry name" value="DUF1967"/>
    <property type="match status" value="1"/>
</dbReference>
<keyword evidence="15" id="KW-1185">Reference proteome</keyword>
<dbReference type="AlphaFoldDB" id="A0A344UV50"/>
<sequence>MAIPSFVDRASLLAVAGKGGDGCASVRREKFKPLGGPDGGNGGRGGSVVLRVDPQLTTLVDYHRLSVRKASRGEAGRGDDQNGANGEDVVLAVPDGTVVSDAQTGEVLADLTGAGAELVVAAGGRGGLGNTALATKARKAPGFALLGEAGEERKVTLELKVVADIGLVGFPSAGKSSLIASISRARPKIADYPFTTLVPNLGVVVAGETTYTVADVPGLIPGASQGKGLGFDFLRHIERCRALVHVIDCATYEPGRDPVTDLDVLEGELTAHGGLEDRPRMVVLNKVDIPDAAELAEMVRPDIEARGLRVFEVSTKSGQGLNELRFAMAEIVARTRENEPEAPAARIVLRPVPVGGGKEFTIRKQGDGEGGFLWKVSGAKPERWVAQTNFSNPEAVGYLSDRLNGLGVEDELLALGAQAGDAVAVGGEDAVIFDFAPQVESGAEILSRRGKDQRLEGERPSASRRRQEDKEYHEARDEFGVEGRDPRGRSWRARLAEERDRSDGDD</sequence>
<dbReference type="InterPro" id="IPR006073">
    <property type="entry name" value="GTP-bd"/>
</dbReference>
<evidence type="ECO:0000256" key="4">
    <source>
        <dbReference type="ARBA" id="ARBA00022723"/>
    </source>
</evidence>
<dbReference type="PROSITE" id="PS51881">
    <property type="entry name" value="OCT"/>
    <property type="match status" value="1"/>
</dbReference>
<evidence type="ECO:0000259" key="11">
    <source>
        <dbReference type="PROSITE" id="PS51710"/>
    </source>
</evidence>
<dbReference type="OrthoDB" id="9807318at2"/>
<evidence type="ECO:0000256" key="7">
    <source>
        <dbReference type="ARBA" id="ARBA00022842"/>
    </source>
</evidence>
<evidence type="ECO:0000256" key="1">
    <source>
        <dbReference type="ARBA" id="ARBA00001946"/>
    </source>
</evidence>
<dbReference type="InterPro" id="IPR006074">
    <property type="entry name" value="GTP1-OBG_CS"/>
</dbReference>
<evidence type="ECO:0000256" key="6">
    <source>
        <dbReference type="ARBA" id="ARBA00022801"/>
    </source>
</evidence>
<keyword evidence="3 9" id="KW-0963">Cytoplasm</keyword>
<keyword evidence="8 9" id="KW-0342">GTP-binding</keyword>
<dbReference type="GO" id="GO:0003924">
    <property type="term" value="F:GTPase activity"/>
    <property type="evidence" value="ECO:0007669"/>
    <property type="project" value="UniProtKB-UniRule"/>
</dbReference>
<dbReference type="InterPro" id="IPR031167">
    <property type="entry name" value="G_OBG"/>
</dbReference>
<feature type="region of interest" description="Disordered" evidence="10">
    <location>
        <begin position="448"/>
        <end position="506"/>
    </location>
</feature>
<dbReference type="PROSITE" id="PS51883">
    <property type="entry name" value="OBG"/>
    <property type="match status" value="1"/>
</dbReference>
<feature type="domain" description="Obg" evidence="13">
    <location>
        <begin position="4"/>
        <end position="162"/>
    </location>
</feature>
<evidence type="ECO:0000313" key="15">
    <source>
        <dbReference type="Proteomes" id="UP000251995"/>
    </source>
</evidence>
<dbReference type="SUPFAM" id="SSF102741">
    <property type="entry name" value="Obg GTP-binding protein C-terminal domain"/>
    <property type="match status" value="1"/>
</dbReference>
<dbReference type="EC" id="3.6.5.-" evidence="9"/>
<dbReference type="PROSITE" id="PS00905">
    <property type="entry name" value="GTP1_OBG"/>
    <property type="match status" value="1"/>
</dbReference>
<evidence type="ECO:0000256" key="5">
    <source>
        <dbReference type="ARBA" id="ARBA00022741"/>
    </source>
</evidence>
<dbReference type="GO" id="GO:0000287">
    <property type="term" value="F:magnesium ion binding"/>
    <property type="evidence" value="ECO:0007669"/>
    <property type="project" value="InterPro"/>
</dbReference>
<feature type="region of interest" description="Disordered" evidence="10">
    <location>
        <begin position="28"/>
        <end position="47"/>
    </location>
</feature>
<feature type="binding site" evidence="9">
    <location>
        <begin position="285"/>
        <end position="288"/>
    </location>
    <ligand>
        <name>GTP</name>
        <dbReference type="ChEBI" id="CHEBI:37565"/>
    </ligand>
</feature>
<dbReference type="Proteomes" id="UP000251995">
    <property type="component" value="Chromosome"/>
</dbReference>
<evidence type="ECO:0000259" key="13">
    <source>
        <dbReference type="PROSITE" id="PS51883"/>
    </source>
</evidence>
<reference evidence="14 15" key="1">
    <citation type="submission" date="2017-12" db="EMBL/GenBank/DDBJ databases">
        <title>The whole genome sequence of the Acidipropionibacterium virtanenii sp. nov. type strain JS278.</title>
        <authorList>
            <person name="Laine P."/>
            <person name="Deptula P."/>
            <person name="Varmanen P."/>
            <person name="Auvinen P."/>
        </authorList>
    </citation>
    <scope>NUCLEOTIDE SEQUENCE [LARGE SCALE GENOMIC DNA]</scope>
    <source>
        <strain evidence="14 15">JS278</strain>
    </source>
</reference>
<dbReference type="GO" id="GO:0005525">
    <property type="term" value="F:GTP binding"/>
    <property type="evidence" value="ECO:0007669"/>
    <property type="project" value="UniProtKB-UniRule"/>
</dbReference>
<keyword evidence="5 9" id="KW-0547">Nucleotide-binding</keyword>
<gene>
    <name evidence="9 14" type="primary">obg</name>
    <name evidence="14" type="ORF">JS278_01994</name>
</gene>
<dbReference type="NCBIfam" id="TIGR02729">
    <property type="entry name" value="Obg_CgtA"/>
    <property type="match status" value="1"/>
</dbReference>
<dbReference type="PRINTS" id="PR00326">
    <property type="entry name" value="GTP1OBG"/>
</dbReference>
<dbReference type="NCBIfam" id="TIGR03595">
    <property type="entry name" value="Obg_CgtA_exten"/>
    <property type="match status" value="1"/>
</dbReference>
<comment type="cofactor">
    <cofactor evidence="1 9">
        <name>Mg(2+)</name>
        <dbReference type="ChEBI" id="CHEBI:18420"/>
    </cofactor>
</comment>
<dbReference type="SUPFAM" id="SSF52540">
    <property type="entry name" value="P-loop containing nucleoside triphosphate hydrolases"/>
    <property type="match status" value="1"/>
</dbReference>
<dbReference type="NCBIfam" id="NF008955">
    <property type="entry name" value="PRK12297.1"/>
    <property type="match status" value="1"/>
</dbReference>
<proteinExistence type="inferred from homology"/>
<dbReference type="Gene3D" id="3.40.50.300">
    <property type="entry name" value="P-loop containing nucleotide triphosphate hydrolases"/>
    <property type="match status" value="1"/>
</dbReference>
<feature type="compositionally biased region" description="Gly residues" evidence="10">
    <location>
        <begin position="36"/>
        <end position="46"/>
    </location>
</feature>
<dbReference type="PANTHER" id="PTHR11702">
    <property type="entry name" value="DEVELOPMENTALLY REGULATED GTP-BINDING PROTEIN-RELATED"/>
    <property type="match status" value="1"/>
</dbReference>
<dbReference type="InterPro" id="IPR036346">
    <property type="entry name" value="GTP-bd_prot_GTP1/OBG_C_sf"/>
</dbReference>
<dbReference type="InterPro" id="IPR036726">
    <property type="entry name" value="GTP1_OBG_dom_sf"/>
</dbReference>
<keyword evidence="6 9" id="KW-0378">Hydrolase</keyword>
<organism evidence="14 15">
    <name type="scientific">Acidipropionibacterium virtanenii</name>
    <dbReference type="NCBI Taxonomy" id="2057246"/>
    <lineage>
        <taxon>Bacteria</taxon>
        <taxon>Bacillati</taxon>
        <taxon>Actinomycetota</taxon>
        <taxon>Actinomycetes</taxon>
        <taxon>Propionibacteriales</taxon>
        <taxon>Propionibacteriaceae</taxon>
        <taxon>Acidipropionibacterium</taxon>
    </lineage>
</organism>
<feature type="binding site" evidence="9">
    <location>
        <position position="196"/>
    </location>
    <ligand>
        <name>Mg(2+)</name>
        <dbReference type="ChEBI" id="CHEBI:18420"/>
    </ligand>
</feature>
<evidence type="ECO:0000256" key="3">
    <source>
        <dbReference type="ARBA" id="ARBA00022490"/>
    </source>
</evidence>
<evidence type="ECO:0000256" key="10">
    <source>
        <dbReference type="SAM" id="MobiDB-lite"/>
    </source>
</evidence>
<evidence type="ECO:0000256" key="8">
    <source>
        <dbReference type="ARBA" id="ARBA00023134"/>
    </source>
</evidence>
<dbReference type="HAMAP" id="MF_01454">
    <property type="entry name" value="GTPase_Obg"/>
    <property type="match status" value="1"/>
</dbReference>
<dbReference type="NCBIfam" id="NF008954">
    <property type="entry name" value="PRK12296.1"/>
    <property type="match status" value="1"/>
</dbReference>
<dbReference type="InterPro" id="IPR045086">
    <property type="entry name" value="OBG_GTPase"/>
</dbReference>
<dbReference type="CDD" id="cd01898">
    <property type="entry name" value="Obg"/>
    <property type="match status" value="1"/>
</dbReference>
<dbReference type="Gene3D" id="3.30.300.350">
    <property type="entry name" value="GTP-binding protein OBG, C-terminal domain"/>
    <property type="match status" value="1"/>
</dbReference>
<comment type="function">
    <text evidence="9">An essential GTPase which binds GTP, GDP and possibly (p)ppGpp with moderate affinity, with high nucleotide exchange rates and a fairly low GTP hydrolysis rate. Plays a role in control of the cell cycle, stress response, ribosome biogenesis and in those bacteria that undergo differentiation, in morphogenesis control.</text>
</comment>
<dbReference type="NCBIfam" id="NF008956">
    <property type="entry name" value="PRK12299.1"/>
    <property type="match status" value="1"/>
</dbReference>
<comment type="subunit">
    <text evidence="9">Monomer.</text>
</comment>
<dbReference type="Pfam" id="PF01018">
    <property type="entry name" value="GTP1_OBG"/>
    <property type="match status" value="1"/>
</dbReference>
<dbReference type="InterPro" id="IPR006169">
    <property type="entry name" value="GTP1_OBG_dom"/>
</dbReference>
<dbReference type="Pfam" id="PF01926">
    <property type="entry name" value="MMR_HSR1"/>
    <property type="match status" value="1"/>
</dbReference>
<feature type="domain" description="OCT" evidence="12">
    <location>
        <begin position="352"/>
        <end position="437"/>
    </location>
</feature>
<feature type="binding site" evidence="9">
    <location>
        <begin position="215"/>
        <end position="218"/>
    </location>
    <ligand>
        <name>GTP</name>
        <dbReference type="ChEBI" id="CHEBI:37565"/>
    </ligand>
</feature>
<dbReference type="GO" id="GO:0005737">
    <property type="term" value="C:cytoplasm"/>
    <property type="evidence" value="ECO:0007669"/>
    <property type="project" value="UniProtKB-SubCell"/>
</dbReference>
<dbReference type="RefSeq" id="WP_114045043.1">
    <property type="nucleotide sequence ID" value="NZ_CP025198.1"/>
</dbReference>
<feature type="domain" description="OBG-type G" evidence="11">
    <location>
        <begin position="163"/>
        <end position="333"/>
    </location>
</feature>
<accession>A0A344UV50</accession>
<keyword evidence="7 9" id="KW-0460">Magnesium</keyword>
<dbReference type="Gene3D" id="2.70.210.12">
    <property type="entry name" value="GTP1/OBG domain"/>
    <property type="match status" value="1"/>
</dbReference>
<evidence type="ECO:0000313" key="14">
    <source>
        <dbReference type="EMBL" id="AXE39148.1"/>
    </source>
</evidence>
<dbReference type="FunFam" id="2.70.210.12:FF:000001">
    <property type="entry name" value="GTPase Obg"/>
    <property type="match status" value="1"/>
</dbReference>
<comment type="subcellular location">
    <subcellularLocation>
        <location evidence="9">Cytoplasm</location>
    </subcellularLocation>
</comment>
<evidence type="ECO:0000259" key="12">
    <source>
        <dbReference type="PROSITE" id="PS51881"/>
    </source>
</evidence>